<dbReference type="Proteomes" id="UP000256491">
    <property type="component" value="Unassembled WGS sequence"/>
</dbReference>
<evidence type="ECO:0000313" key="2">
    <source>
        <dbReference type="Proteomes" id="UP000256491"/>
    </source>
</evidence>
<sequence>MENITKQDLNDLKNQIISEIKFLITNSSIQNEKKNMNGEWLRSKAVRKILEISPATLQNLRISSKIRSKKIMGSYYYNSSDLKHLFEND</sequence>
<dbReference type="GO" id="GO:0003677">
    <property type="term" value="F:DNA binding"/>
    <property type="evidence" value="ECO:0007669"/>
    <property type="project" value="UniProtKB-KW"/>
</dbReference>
<keyword evidence="1" id="KW-0238">DNA-binding</keyword>
<dbReference type="RefSeq" id="WP_115919973.1">
    <property type="nucleotide sequence ID" value="NZ_BJYH01000003.1"/>
</dbReference>
<evidence type="ECO:0000313" key="1">
    <source>
        <dbReference type="EMBL" id="REC73384.1"/>
    </source>
</evidence>
<reference evidence="1 2" key="1">
    <citation type="journal article" date="2010" name="Syst. Appl. Microbiol.">
        <title>Four new species of Chryseobacterium from the rhizosphere of coastal sand dune plants, Chryseobacterium elymi sp. nov., Chryseobacterium hagamense sp. nov., Chryseobacterium lathyri sp. nov. and Chryseobacterium rhizosphaerae sp. nov.</title>
        <authorList>
            <person name="Cho S.H."/>
            <person name="Lee K.S."/>
            <person name="Shin D.S."/>
            <person name="Han J.H."/>
            <person name="Park K.S."/>
            <person name="Lee C.H."/>
            <person name="Park K.H."/>
            <person name="Kim S.B."/>
        </authorList>
    </citation>
    <scope>NUCLEOTIDE SEQUENCE [LARGE SCALE GENOMIC DNA]</scope>
    <source>
        <strain evidence="1 2">KCTC 22548</strain>
    </source>
</reference>
<gene>
    <name evidence="1" type="ORF">DRF57_17910</name>
</gene>
<keyword evidence="2" id="KW-1185">Reference proteome</keyword>
<proteinExistence type="predicted"/>
<organism evidence="1 2">
    <name type="scientific">Chryseobacterium rhizosphaerae</name>
    <dbReference type="NCBI Taxonomy" id="395937"/>
    <lineage>
        <taxon>Bacteria</taxon>
        <taxon>Pseudomonadati</taxon>
        <taxon>Bacteroidota</taxon>
        <taxon>Flavobacteriia</taxon>
        <taxon>Flavobacteriales</taxon>
        <taxon>Weeksellaceae</taxon>
        <taxon>Chryseobacterium group</taxon>
        <taxon>Chryseobacterium</taxon>
    </lineage>
</organism>
<name>A0ABX9IHN4_9FLAO</name>
<accession>A0ABX9IHN4</accession>
<protein>
    <submittedName>
        <fullName evidence="1">DNA-binding protein</fullName>
    </submittedName>
</protein>
<comment type="caution">
    <text evidence="1">The sequence shown here is derived from an EMBL/GenBank/DDBJ whole genome shotgun (WGS) entry which is preliminary data.</text>
</comment>
<dbReference type="EMBL" id="QNUF01000024">
    <property type="protein sequence ID" value="REC73384.1"/>
    <property type="molecule type" value="Genomic_DNA"/>
</dbReference>